<evidence type="ECO:0000256" key="4">
    <source>
        <dbReference type="ARBA" id="ARBA00022490"/>
    </source>
</evidence>
<organism evidence="14 15">
    <name type="scientific">Nannochloropsis gaditana</name>
    <dbReference type="NCBI Taxonomy" id="72520"/>
    <lineage>
        <taxon>Eukaryota</taxon>
        <taxon>Sar</taxon>
        <taxon>Stramenopiles</taxon>
        <taxon>Ochrophyta</taxon>
        <taxon>Eustigmatophyceae</taxon>
        <taxon>Eustigmatales</taxon>
        <taxon>Monodopsidaceae</taxon>
        <taxon>Nannochloropsis</taxon>
    </lineage>
</organism>
<dbReference type="OrthoDB" id="2021042at2759"/>
<dbReference type="EC" id="2.1.1.193" evidence="3"/>
<dbReference type="Proteomes" id="UP000019335">
    <property type="component" value="Unassembled WGS sequence"/>
</dbReference>
<reference evidence="14 15" key="1">
    <citation type="journal article" date="2014" name="Mol. Plant">
        <title>Chromosome Scale Genome Assembly and Transcriptome Profiling of Nannochloropsis gaditana in Nitrogen Depletion.</title>
        <authorList>
            <person name="Corteggiani Carpinelli E."/>
            <person name="Telatin A."/>
            <person name="Vitulo N."/>
            <person name="Forcato C."/>
            <person name="D'Angelo M."/>
            <person name="Schiavon R."/>
            <person name="Vezzi A."/>
            <person name="Giacometti G.M."/>
            <person name="Morosinotto T."/>
            <person name="Valle G."/>
        </authorList>
    </citation>
    <scope>NUCLEOTIDE SEQUENCE [LARGE SCALE GENOMIC DNA]</scope>
    <source>
        <strain evidence="14 15">B-31</strain>
    </source>
</reference>
<name>W7T8K6_9STRA</name>
<comment type="similarity">
    <text evidence="2">Belongs to the RNA methyltransferase RsmE family.</text>
</comment>
<evidence type="ECO:0000256" key="5">
    <source>
        <dbReference type="ARBA" id="ARBA00022552"/>
    </source>
</evidence>
<evidence type="ECO:0000256" key="9">
    <source>
        <dbReference type="ARBA" id="ARBA00025699"/>
    </source>
</evidence>
<keyword evidence="4" id="KW-0963">Cytoplasm</keyword>
<proteinExistence type="inferred from homology"/>
<keyword evidence="12" id="KW-1133">Transmembrane helix</keyword>
<dbReference type="PANTHER" id="PTHR30027">
    <property type="entry name" value="RIBOSOMAL RNA SMALL SUBUNIT METHYLTRANSFERASE E"/>
    <property type="match status" value="1"/>
</dbReference>
<dbReference type="PANTHER" id="PTHR30027:SF3">
    <property type="entry name" value="16S RRNA (URACIL(1498)-N(3))-METHYLTRANSFERASE"/>
    <property type="match status" value="1"/>
</dbReference>
<evidence type="ECO:0000256" key="3">
    <source>
        <dbReference type="ARBA" id="ARBA00012328"/>
    </source>
</evidence>
<evidence type="ECO:0000256" key="11">
    <source>
        <dbReference type="SAM" id="MobiDB-lite"/>
    </source>
</evidence>
<keyword evidence="5" id="KW-0698">rRNA processing</keyword>
<gene>
    <name evidence="14" type="ORF">Naga_100297g5</name>
</gene>
<dbReference type="CDD" id="cd18084">
    <property type="entry name" value="RsmE-like"/>
    <property type="match status" value="1"/>
</dbReference>
<feature type="domain" description="Ribosomal RNA small subunit methyltransferase E methyltransferase" evidence="13">
    <location>
        <begin position="333"/>
        <end position="384"/>
    </location>
</feature>
<accession>W7T8K6</accession>
<keyword evidence="6 14" id="KW-0489">Methyltransferase</keyword>
<evidence type="ECO:0000256" key="10">
    <source>
        <dbReference type="ARBA" id="ARBA00047944"/>
    </source>
</evidence>
<comment type="function">
    <text evidence="9">Specifically methylates the N3 position of the uracil ring of uridine 1498 (m3U1498) in 16S rRNA. Acts on the fully assembled 30S ribosomal subunit.</text>
</comment>
<evidence type="ECO:0000256" key="8">
    <source>
        <dbReference type="ARBA" id="ARBA00022691"/>
    </source>
</evidence>
<dbReference type="Gene3D" id="3.40.1280.10">
    <property type="match status" value="1"/>
</dbReference>
<dbReference type="GO" id="GO:0005737">
    <property type="term" value="C:cytoplasm"/>
    <property type="evidence" value="ECO:0007669"/>
    <property type="project" value="UniProtKB-SubCell"/>
</dbReference>
<dbReference type="SUPFAM" id="SSF75217">
    <property type="entry name" value="alpha/beta knot"/>
    <property type="match status" value="1"/>
</dbReference>
<protein>
    <recommendedName>
        <fullName evidence="3">16S rRNA (uracil(1498)-N(3))-methyltransferase</fullName>
        <ecNumber evidence="3">2.1.1.193</ecNumber>
    </recommendedName>
</protein>
<keyword evidence="12" id="KW-0812">Transmembrane</keyword>
<evidence type="ECO:0000256" key="1">
    <source>
        <dbReference type="ARBA" id="ARBA00004496"/>
    </source>
</evidence>
<dbReference type="GO" id="GO:0070475">
    <property type="term" value="P:rRNA base methylation"/>
    <property type="evidence" value="ECO:0007669"/>
    <property type="project" value="TreeGrafter"/>
</dbReference>
<dbReference type="InterPro" id="IPR006700">
    <property type="entry name" value="RsmE"/>
</dbReference>
<keyword evidence="15" id="KW-1185">Reference proteome</keyword>
<evidence type="ECO:0000313" key="15">
    <source>
        <dbReference type="Proteomes" id="UP000019335"/>
    </source>
</evidence>
<feature type="transmembrane region" description="Helical" evidence="12">
    <location>
        <begin position="31"/>
        <end position="52"/>
    </location>
</feature>
<dbReference type="EMBL" id="AZIL01002095">
    <property type="protein sequence ID" value="EWM22762.1"/>
    <property type="molecule type" value="Genomic_DNA"/>
</dbReference>
<feature type="compositionally biased region" description="Basic and acidic residues" evidence="11">
    <location>
        <begin position="416"/>
        <end position="429"/>
    </location>
</feature>
<evidence type="ECO:0000256" key="2">
    <source>
        <dbReference type="ARBA" id="ARBA00005528"/>
    </source>
</evidence>
<keyword evidence="8" id="KW-0949">S-adenosyl-L-methionine</keyword>
<evidence type="ECO:0000256" key="12">
    <source>
        <dbReference type="SAM" id="Phobius"/>
    </source>
</evidence>
<comment type="catalytic activity">
    <reaction evidence="10">
        <text>uridine(1498) in 16S rRNA + S-adenosyl-L-methionine = N(3)-methyluridine(1498) in 16S rRNA + S-adenosyl-L-homocysteine + H(+)</text>
        <dbReference type="Rhea" id="RHEA:42920"/>
        <dbReference type="Rhea" id="RHEA-COMP:10283"/>
        <dbReference type="Rhea" id="RHEA-COMP:10284"/>
        <dbReference type="ChEBI" id="CHEBI:15378"/>
        <dbReference type="ChEBI" id="CHEBI:57856"/>
        <dbReference type="ChEBI" id="CHEBI:59789"/>
        <dbReference type="ChEBI" id="CHEBI:65315"/>
        <dbReference type="ChEBI" id="CHEBI:74502"/>
        <dbReference type="EC" id="2.1.1.193"/>
    </reaction>
</comment>
<dbReference type="InterPro" id="IPR029028">
    <property type="entry name" value="Alpha/beta_knot_MTases"/>
</dbReference>
<evidence type="ECO:0000313" key="14">
    <source>
        <dbReference type="EMBL" id="EWM22762.1"/>
    </source>
</evidence>
<comment type="subcellular location">
    <subcellularLocation>
        <location evidence="1">Cytoplasm</location>
    </subcellularLocation>
</comment>
<dbReference type="AlphaFoldDB" id="W7T8K6"/>
<keyword evidence="7 14" id="KW-0808">Transferase</keyword>
<feature type="domain" description="Ribosomal RNA small subunit methyltransferase E methyltransferase" evidence="13">
    <location>
        <begin position="187"/>
        <end position="273"/>
    </location>
</feature>
<feature type="region of interest" description="Disordered" evidence="11">
    <location>
        <begin position="402"/>
        <end position="429"/>
    </location>
</feature>
<dbReference type="Pfam" id="PF04452">
    <property type="entry name" value="Methyltrans_RNA"/>
    <property type="match status" value="2"/>
</dbReference>
<keyword evidence="12" id="KW-0472">Membrane</keyword>
<evidence type="ECO:0000256" key="6">
    <source>
        <dbReference type="ARBA" id="ARBA00022603"/>
    </source>
</evidence>
<sequence>MSIFASQPFHASASAKKGHGRRRTCSNASHTVLSGSVFLVLLLVFLIAAAAGDGGQGLSWVCRKNPPLEGGRERIKNIVTGPRTCISMYQCNGRSAFLSSLSYSFVGSLCGKRNMPPRTASHRASFPHCGRSISRSIPMRLNRLLFEAEEINLTSRNPQDGRGEREESVIVRLGQDDARAQHVRKVGVDVLLAMQAPLRMERIIPHMVALGVGRLLITSAKKVEKSYWGSHLLREPQALRELVVEGLSQAGDTIVPDIIIDRRLKRFLSDKLEVLYPSSPSPSASSSFQHTLRVLSHPFRALHDSEGVDTRFRQLSWPSPVPKNGLKGETAVGQPRLLLAIGPESGWEEPYELELFREHGFQQITLGPRVLRTETAVPALLALAHDHLHALDEQWEQSIGRIASPQDDSGAALEGSRSDIRDKNDKSLQ</sequence>
<dbReference type="InterPro" id="IPR046886">
    <property type="entry name" value="RsmE_MTase_dom"/>
</dbReference>
<evidence type="ECO:0000256" key="7">
    <source>
        <dbReference type="ARBA" id="ARBA00022679"/>
    </source>
</evidence>
<dbReference type="GO" id="GO:0070042">
    <property type="term" value="F:rRNA (uridine-N3-)-methyltransferase activity"/>
    <property type="evidence" value="ECO:0007669"/>
    <property type="project" value="TreeGrafter"/>
</dbReference>
<evidence type="ECO:0000259" key="13">
    <source>
        <dbReference type="Pfam" id="PF04452"/>
    </source>
</evidence>
<comment type="caution">
    <text evidence="14">The sequence shown here is derived from an EMBL/GenBank/DDBJ whole genome shotgun (WGS) entry which is preliminary data.</text>
</comment>
<dbReference type="InterPro" id="IPR029026">
    <property type="entry name" value="tRNA_m1G_MTases_N"/>
</dbReference>